<evidence type="ECO:0000256" key="1">
    <source>
        <dbReference type="SAM" id="MobiDB-lite"/>
    </source>
</evidence>
<sequence length="127" mass="13591">MDPTANPSAELESPERDGTTTHTMPPSDQPPPDVTASSSAPAPAHPAKSGSALNEKLKKFFSPHFPPLLAKIRGKGKEKEKNKAADPATVGVPMAQRDDQEEAHATKKGLDTSPKSLLRRMTRSSKK</sequence>
<accession>A0A292Q4U9</accession>
<gene>
    <name evidence="2" type="ORF">GSTUAT00001935001</name>
</gene>
<keyword evidence="3" id="KW-1185">Reference proteome</keyword>
<dbReference type="EMBL" id="LN890965">
    <property type="protein sequence ID" value="CUS13898.1"/>
    <property type="molecule type" value="Genomic_DNA"/>
</dbReference>
<feature type="region of interest" description="Disordered" evidence="1">
    <location>
        <begin position="1"/>
        <end position="127"/>
    </location>
</feature>
<evidence type="ECO:0000313" key="3">
    <source>
        <dbReference type="Proteomes" id="UP001412239"/>
    </source>
</evidence>
<dbReference type="AlphaFoldDB" id="A0A292Q4U9"/>
<protein>
    <submittedName>
        <fullName evidence="2">Uncharacterized protein</fullName>
    </submittedName>
</protein>
<feature type="compositionally biased region" description="Basic and acidic residues" evidence="1">
    <location>
        <begin position="75"/>
        <end position="84"/>
    </location>
</feature>
<proteinExistence type="predicted"/>
<evidence type="ECO:0000313" key="2">
    <source>
        <dbReference type="EMBL" id="CUS13898.1"/>
    </source>
</evidence>
<reference evidence="2" key="1">
    <citation type="submission" date="2015-10" db="EMBL/GenBank/DDBJ databases">
        <authorList>
            <person name="Regsiter A."/>
            <person name="william w."/>
        </authorList>
    </citation>
    <scope>NUCLEOTIDE SEQUENCE</scope>
    <source>
        <strain evidence="2">Montdore</strain>
    </source>
</reference>
<feature type="compositionally biased region" description="Basic residues" evidence="1">
    <location>
        <begin position="117"/>
        <end position="127"/>
    </location>
</feature>
<organism evidence="2 3">
    <name type="scientific">Tuber aestivum</name>
    <name type="common">summer truffle</name>
    <dbReference type="NCBI Taxonomy" id="59557"/>
    <lineage>
        <taxon>Eukaryota</taxon>
        <taxon>Fungi</taxon>
        <taxon>Dikarya</taxon>
        <taxon>Ascomycota</taxon>
        <taxon>Pezizomycotina</taxon>
        <taxon>Pezizomycetes</taxon>
        <taxon>Pezizales</taxon>
        <taxon>Tuberaceae</taxon>
        <taxon>Tuber</taxon>
    </lineage>
</organism>
<feature type="compositionally biased region" description="Low complexity" evidence="1">
    <location>
        <begin position="34"/>
        <end position="52"/>
    </location>
</feature>
<name>A0A292Q4U9_9PEZI</name>
<feature type="compositionally biased region" description="Basic and acidic residues" evidence="1">
    <location>
        <begin position="96"/>
        <end position="110"/>
    </location>
</feature>
<dbReference type="Proteomes" id="UP001412239">
    <property type="component" value="Unassembled WGS sequence"/>
</dbReference>